<evidence type="ECO:0000256" key="1">
    <source>
        <dbReference type="ARBA" id="ARBA00001936"/>
    </source>
</evidence>
<evidence type="ECO:0000256" key="3">
    <source>
        <dbReference type="ARBA" id="ARBA00022722"/>
    </source>
</evidence>
<dbReference type="PROSITE" id="PS51257">
    <property type="entry name" value="PROKAR_LIPOPROTEIN"/>
    <property type="match status" value="1"/>
</dbReference>
<keyword evidence="3" id="KW-0540">Nuclease</keyword>
<dbReference type="PANTHER" id="PTHR15822">
    <property type="entry name" value="TRAF AND TNF RECEPTOR-ASSOCIATED PROTEIN"/>
    <property type="match status" value="1"/>
</dbReference>
<keyword evidence="4" id="KW-0479">Metal-binding</keyword>
<gene>
    <name evidence="11" type="ORF">WKV53_19340</name>
</gene>
<dbReference type="InterPro" id="IPR005135">
    <property type="entry name" value="Endo/exonuclease/phosphatase"/>
</dbReference>
<feature type="transmembrane region" description="Helical" evidence="9">
    <location>
        <begin position="64"/>
        <end position="82"/>
    </location>
</feature>
<evidence type="ECO:0000259" key="10">
    <source>
        <dbReference type="Pfam" id="PF03372"/>
    </source>
</evidence>
<evidence type="ECO:0000256" key="7">
    <source>
        <dbReference type="ARBA" id="ARBA00022842"/>
    </source>
</evidence>
<evidence type="ECO:0000313" key="12">
    <source>
        <dbReference type="Proteomes" id="UP001371305"/>
    </source>
</evidence>
<evidence type="ECO:0000256" key="9">
    <source>
        <dbReference type="SAM" id="Phobius"/>
    </source>
</evidence>
<dbReference type="InterPro" id="IPR051547">
    <property type="entry name" value="TDP2-like"/>
</dbReference>
<dbReference type="Gene3D" id="3.60.10.10">
    <property type="entry name" value="Endonuclease/exonuclease/phosphatase"/>
    <property type="match status" value="1"/>
</dbReference>
<name>A0ABU9AY31_9BACT</name>
<dbReference type="SUPFAM" id="SSF56219">
    <property type="entry name" value="DNase I-like"/>
    <property type="match status" value="1"/>
</dbReference>
<comment type="cofactor">
    <cofactor evidence="1">
        <name>Mn(2+)</name>
        <dbReference type="ChEBI" id="CHEBI:29035"/>
    </cofactor>
</comment>
<keyword evidence="6" id="KW-0378">Hydrolase</keyword>
<proteinExistence type="predicted"/>
<keyword evidence="9" id="KW-0812">Transmembrane</keyword>
<keyword evidence="9" id="KW-0472">Membrane</keyword>
<reference evidence="11 12" key="1">
    <citation type="submission" date="2024-04" db="EMBL/GenBank/DDBJ databases">
        <title>Luteolibacter sp. isolated from soil.</title>
        <authorList>
            <person name="An J."/>
        </authorList>
    </citation>
    <scope>NUCLEOTIDE SEQUENCE [LARGE SCALE GENOMIC DNA]</scope>
    <source>
        <strain evidence="11 12">Y139</strain>
    </source>
</reference>
<evidence type="ECO:0000256" key="5">
    <source>
        <dbReference type="ARBA" id="ARBA00022763"/>
    </source>
</evidence>
<evidence type="ECO:0000256" key="4">
    <source>
        <dbReference type="ARBA" id="ARBA00022723"/>
    </source>
</evidence>
<comment type="caution">
    <text evidence="11">The sequence shown here is derived from an EMBL/GenBank/DDBJ whole genome shotgun (WGS) entry which is preliminary data.</text>
</comment>
<dbReference type="RefSeq" id="WP_341406433.1">
    <property type="nucleotide sequence ID" value="NZ_JBBUKT010000008.1"/>
</dbReference>
<keyword evidence="11" id="KW-0255">Endonuclease</keyword>
<evidence type="ECO:0000256" key="2">
    <source>
        <dbReference type="ARBA" id="ARBA00001946"/>
    </source>
</evidence>
<dbReference type="PANTHER" id="PTHR15822:SF4">
    <property type="entry name" value="TYROSYL-DNA PHOSPHODIESTERASE 2"/>
    <property type="match status" value="1"/>
</dbReference>
<keyword evidence="7" id="KW-0460">Magnesium</keyword>
<accession>A0ABU9AY31</accession>
<keyword evidence="12" id="KW-1185">Reference proteome</keyword>
<evidence type="ECO:0000313" key="11">
    <source>
        <dbReference type="EMBL" id="MEK7952677.1"/>
    </source>
</evidence>
<keyword evidence="9" id="KW-1133">Transmembrane helix</keyword>
<dbReference type="Pfam" id="PF03372">
    <property type="entry name" value="Exo_endo_phos"/>
    <property type="match status" value="1"/>
</dbReference>
<dbReference type="GO" id="GO:0004519">
    <property type="term" value="F:endonuclease activity"/>
    <property type="evidence" value="ECO:0007669"/>
    <property type="project" value="UniProtKB-KW"/>
</dbReference>
<keyword evidence="5" id="KW-0227">DNA damage</keyword>
<sequence length="306" mass="34178">MLPKLRALLAVVAVSTGCLPVIGWIGGGFFWPLDLLNHFQYQYALALPLMALALFWMKSRRVAIASLVLLLVPLGRIVPSYLPPKPVKTDGTPVRVASFNVFVSNDRYQDTLDWVKKANPDFIYFTETTETWADALEHLHEDYPHSIEEGTGFAFYSKLPIRSHEIIHCSDIEFPLLVARVATANGDVTVFAMHPLPPVSPHWSRALDETMAVLASEVKKTSGPVILAGDFNATRWGHKFEPLREAALRDASYGKAPGATWMRGNPIISIPIDRLLYRGEDMDCQRFEIGPALGSDHRPVIAEFVW</sequence>
<protein>
    <submittedName>
        <fullName evidence="11">Endonuclease/exonuclease/phosphatase family protein</fullName>
    </submittedName>
</protein>
<comment type="cofactor">
    <cofactor evidence="2">
        <name>Mg(2+)</name>
        <dbReference type="ChEBI" id="CHEBI:18420"/>
    </cofactor>
</comment>
<dbReference type="InterPro" id="IPR036691">
    <property type="entry name" value="Endo/exonu/phosph_ase_sf"/>
</dbReference>
<dbReference type="EMBL" id="JBBUKT010000008">
    <property type="protein sequence ID" value="MEK7952677.1"/>
    <property type="molecule type" value="Genomic_DNA"/>
</dbReference>
<evidence type="ECO:0000256" key="6">
    <source>
        <dbReference type="ARBA" id="ARBA00022801"/>
    </source>
</evidence>
<feature type="transmembrane region" description="Helical" evidence="9">
    <location>
        <begin position="39"/>
        <end position="57"/>
    </location>
</feature>
<feature type="transmembrane region" description="Helical" evidence="9">
    <location>
        <begin position="7"/>
        <end position="33"/>
    </location>
</feature>
<dbReference type="Proteomes" id="UP001371305">
    <property type="component" value="Unassembled WGS sequence"/>
</dbReference>
<feature type="domain" description="Endonuclease/exonuclease/phosphatase" evidence="10">
    <location>
        <begin position="97"/>
        <end position="297"/>
    </location>
</feature>
<evidence type="ECO:0000256" key="8">
    <source>
        <dbReference type="ARBA" id="ARBA00023204"/>
    </source>
</evidence>
<organism evidence="11 12">
    <name type="scientific">Luteolibacter soli</name>
    <dbReference type="NCBI Taxonomy" id="3135280"/>
    <lineage>
        <taxon>Bacteria</taxon>
        <taxon>Pseudomonadati</taxon>
        <taxon>Verrucomicrobiota</taxon>
        <taxon>Verrucomicrobiia</taxon>
        <taxon>Verrucomicrobiales</taxon>
        <taxon>Verrucomicrobiaceae</taxon>
        <taxon>Luteolibacter</taxon>
    </lineage>
</organism>
<keyword evidence="8" id="KW-0234">DNA repair</keyword>